<organism evidence="2 3">
    <name type="scientific">Denitromonas iodatirespirans</name>
    <dbReference type="NCBI Taxonomy" id="2795389"/>
    <lineage>
        <taxon>Bacteria</taxon>
        <taxon>Pseudomonadati</taxon>
        <taxon>Pseudomonadota</taxon>
        <taxon>Betaproteobacteria</taxon>
        <taxon>Rhodocyclales</taxon>
        <taxon>Zoogloeaceae</taxon>
        <taxon>Denitromonas</taxon>
    </lineage>
</organism>
<dbReference type="SUPFAM" id="SSF49313">
    <property type="entry name" value="Cadherin-like"/>
    <property type="match status" value="2"/>
</dbReference>
<feature type="compositionally biased region" description="Pro residues" evidence="1">
    <location>
        <begin position="168"/>
        <end position="179"/>
    </location>
</feature>
<reference evidence="3" key="1">
    <citation type="journal article" date="2022" name="ISME J.">
        <title>Genetic and phylogenetic analysis of dissimilatory iodate-reducing bacteria identifies potential niches across the world's oceans.</title>
        <authorList>
            <person name="Reyes-Umana V."/>
            <person name="Henning Z."/>
            <person name="Lee K."/>
            <person name="Barnum T.P."/>
            <person name="Coates J.D."/>
        </authorList>
    </citation>
    <scope>NUCLEOTIDE SEQUENCE [LARGE SCALE GENOMIC DNA]</scope>
    <source>
        <strain evidence="3">IR12</strain>
    </source>
</reference>
<accession>A0A944D863</accession>
<comment type="caution">
    <text evidence="2">The sequence shown here is derived from an EMBL/GenBank/DDBJ whole genome shotgun (WGS) entry which is preliminary data.</text>
</comment>
<evidence type="ECO:0008006" key="4">
    <source>
        <dbReference type="Google" id="ProtNLM"/>
    </source>
</evidence>
<dbReference type="Proteomes" id="UP000694660">
    <property type="component" value="Unassembled WGS sequence"/>
</dbReference>
<keyword evidence="3" id="KW-1185">Reference proteome</keyword>
<name>A0A944D863_DENI1</name>
<proteinExistence type="predicted"/>
<gene>
    <name evidence="2" type="ORF">I8J34_11210</name>
</gene>
<dbReference type="GO" id="GO:0005509">
    <property type="term" value="F:calcium ion binding"/>
    <property type="evidence" value="ECO:0007669"/>
    <property type="project" value="InterPro"/>
</dbReference>
<dbReference type="EMBL" id="JAEKFT010000010">
    <property type="protein sequence ID" value="MBT0961739.1"/>
    <property type="molecule type" value="Genomic_DNA"/>
</dbReference>
<feature type="compositionally biased region" description="Basic and acidic residues" evidence="1">
    <location>
        <begin position="368"/>
        <end position="380"/>
    </location>
</feature>
<dbReference type="GO" id="GO:0016020">
    <property type="term" value="C:membrane"/>
    <property type="evidence" value="ECO:0007669"/>
    <property type="project" value="InterPro"/>
</dbReference>
<dbReference type="RefSeq" id="WP_214361492.1">
    <property type="nucleotide sequence ID" value="NZ_JAEKFT010000010.1"/>
</dbReference>
<dbReference type="InterPro" id="IPR015919">
    <property type="entry name" value="Cadherin-like_sf"/>
</dbReference>
<dbReference type="Gene3D" id="2.60.40.60">
    <property type="entry name" value="Cadherins"/>
    <property type="match status" value="1"/>
</dbReference>
<evidence type="ECO:0000313" key="3">
    <source>
        <dbReference type="Proteomes" id="UP000694660"/>
    </source>
</evidence>
<protein>
    <recommendedName>
        <fullName evidence="4">Cadherin repeat domain-containing protein</fullName>
    </recommendedName>
</protein>
<dbReference type="InterPro" id="IPR013783">
    <property type="entry name" value="Ig-like_fold"/>
</dbReference>
<sequence>TAPTLPAWLTLTDNGDGTATLSGTPTNAEVGNHAVSLQVSDGSLTATQNFTLTVSHTNSVPVITSDGGGAAAVLGRIDPTVTVTTVTATDADPADVLSFQILGGNDASSFTLDAASGELRFATLPGGLPPADANGDSVYEVIVGVSDGRGGTDAQTLSVTLNVSVPPELPPAWVPPAPPVEDATPDPTPADPSAEAAETDVPQEDVGARATEASTPVGEALASVPPTERIAAVVKAPSPVRVEVAAVNLVSAQMPVFDVRMLDIDVNTLATGADGDSSPDQAVVLSPELQRQIEAAGDSARLTVAIVGVSGTVITVGVVWWVTRVGALVATLVASLPAWRSIDPLPILRQVKDPAAMALEEDDAPDSGPRRDVVVEDGRA</sequence>
<dbReference type="Pfam" id="PF05345">
    <property type="entry name" value="He_PIG"/>
    <property type="match status" value="1"/>
</dbReference>
<dbReference type="Gene3D" id="2.60.40.10">
    <property type="entry name" value="Immunoglobulins"/>
    <property type="match status" value="1"/>
</dbReference>
<feature type="region of interest" description="Disordered" evidence="1">
    <location>
        <begin position="358"/>
        <end position="380"/>
    </location>
</feature>
<dbReference type="CDD" id="cd11304">
    <property type="entry name" value="Cadherin_repeat"/>
    <property type="match status" value="1"/>
</dbReference>
<evidence type="ECO:0000313" key="2">
    <source>
        <dbReference type="EMBL" id="MBT0961739.1"/>
    </source>
</evidence>
<evidence type="ECO:0000256" key="1">
    <source>
        <dbReference type="SAM" id="MobiDB-lite"/>
    </source>
</evidence>
<feature type="region of interest" description="Disordered" evidence="1">
    <location>
        <begin position="168"/>
        <end position="215"/>
    </location>
</feature>
<dbReference type="AlphaFoldDB" id="A0A944D863"/>
<feature type="non-terminal residue" evidence="2">
    <location>
        <position position="1"/>
    </location>
</feature>